<gene>
    <name evidence="2" type="ORF">F9817_13175</name>
</gene>
<accession>A0A7X4LLS7</accession>
<proteinExistence type="predicted"/>
<dbReference type="Proteomes" id="UP000462621">
    <property type="component" value="Unassembled WGS sequence"/>
</dbReference>
<keyword evidence="1" id="KW-0732">Signal</keyword>
<feature type="signal peptide" evidence="1">
    <location>
        <begin position="1"/>
        <end position="18"/>
    </location>
</feature>
<protein>
    <recommendedName>
        <fullName evidence="4">Pilus formation protein N-terminal domain-containing protein</fullName>
    </recommendedName>
</protein>
<reference evidence="2 3" key="1">
    <citation type="submission" date="2019-10" db="EMBL/GenBank/DDBJ databases">
        <title>Vibrio sp. nov. isolated from a shrimp pond.</title>
        <authorList>
            <person name="Gomez-Gil B."/>
            <person name="Enciso-Ibarra J."/>
            <person name="Enciso-Ibarra K."/>
            <person name="Bolan-Mejia C."/>
        </authorList>
    </citation>
    <scope>NUCLEOTIDE SEQUENCE [LARGE SCALE GENOMIC DNA]</scope>
    <source>
        <strain evidence="2 3">CAIM 722</strain>
    </source>
</reference>
<comment type="caution">
    <text evidence="2">The sequence shown here is derived from an EMBL/GenBank/DDBJ whole genome shotgun (WGS) entry which is preliminary data.</text>
</comment>
<evidence type="ECO:0000313" key="3">
    <source>
        <dbReference type="Proteomes" id="UP000462621"/>
    </source>
</evidence>
<dbReference type="AlphaFoldDB" id="A0A7X4LLS7"/>
<keyword evidence="3" id="KW-1185">Reference proteome</keyword>
<dbReference type="RefSeq" id="WP_161156274.1">
    <property type="nucleotide sequence ID" value="NZ_WEKT01000024.1"/>
</dbReference>
<evidence type="ECO:0008006" key="4">
    <source>
        <dbReference type="Google" id="ProtNLM"/>
    </source>
</evidence>
<feature type="chain" id="PRO_5031066598" description="Pilus formation protein N-terminal domain-containing protein" evidence="1">
    <location>
        <begin position="19"/>
        <end position="142"/>
    </location>
</feature>
<organism evidence="2 3">
    <name type="scientific">Vibrio eleionomae</name>
    <dbReference type="NCBI Taxonomy" id="2653505"/>
    <lineage>
        <taxon>Bacteria</taxon>
        <taxon>Pseudomonadati</taxon>
        <taxon>Pseudomonadota</taxon>
        <taxon>Gammaproteobacteria</taxon>
        <taxon>Vibrionales</taxon>
        <taxon>Vibrionaceae</taxon>
        <taxon>Vibrio</taxon>
    </lineage>
</organism>
<name>A0A7X4LLS7_9VIBR</name>
<dbReference type="EMBL" id="WEKT01000024">
    <property type="protein sequence ID" value="MZI94145.1"/>
    <property type="molecule type" value="Genomic_DNA"/>
</dbReference>
<sequence>MKKYLMTAVVLLSTSVFAKSPSVLPDVVQLIGPYSITAEQAMNSHVNLYVTNDSIATIGIDRGDSFESEHNNSGRISSTITKNKKAVIIKNNLKPGEKSTVAIITECGISISVTINSLDKKIETKEIKPKLQISSKACPEMK</sequence>
<evidence type="ECO:0000313" key="2">
    <source>
        <dbReference type="EMBL" id="MZI94145.1"/>
    </source>
</evidence>
<evidence type="ECO:0000256" key="1">
    <source>
        <dbReference type="SAM" id="SignalP"/>
    </source>
</evidence>